<name>F4PL78_CACFS</name>
<dbReference type="GeneID" id="14875237"/>
<dbReference type="RefSeq" id="XP_004361151.1">
    <property type="nucleotide sequence ID" value="XM_004361094.1"/>
</dbReference>
<keyword evidence="2" id="KW-0812">Transmembrane</keyword>
<proteinExistence type="predicted"/>
<dbReference type="Proteomes" id="UP000007797">
    <property type="component" value="Unassembled WGS sequence"/>
</dbReference>
<evidence type="ECO:0000313" key="4">
    <source>
        <dbReference type="Proteomes" id="UP000007797"/>
    </source>
</evidence>
<reference evidence="4" key="1">
    <citation type="journal article" date="2011" name="Genome Res.">
        <title>Phylogeny-wide analysis of social amoeba genomes highlights ancient origins for complex intercellular communication.</title>
        <authorList>
            <person name="Heidel A.J."/>
            <person name="Lawal H.M."/>
            <person name="Felder M."/>
            <person name="Schilde C."/>
            <person name="Helps N.R."/>
            <person name="Tunggal B."/>
            <person name="Rivero F."/>
            <person name="John U."/>
            <person name="Schleicher M."/>
            <person name="Eichinger L."/>
            <person name="Platzer M."/>
            <person name="Noegel A.A."/>
            <person name="Schaap P."/>
            <person name="Gloeckner G."/>
        </authorList>
    </citation>
    <scope>NUCLEOTIDE SEQUENCE [LARGE SCALE GENOMIC DNA]</scope>
    <source>
        <strain evidence="4">SH3</strain>
    </source>
</reference>
<keyword evidence="4" id="KW-1185">Reference proteome</keyword>
<feature type="region of interest" description="Disordered" evidence="1">
    <location>
        <begin position="335"/>
        <end position="359"/>
    </location>
</feature>
<dbReference type="EMBL" id="GL883008">
    <property type="protein sequence ID" value="EGG23300.1"/>
    <property type="molecule type" value="Genomic_DNA"/>
</dbReference>
<evidence type="ECO:0000256" key="2">
    <source>
        <dbReference type="SAM" id="Phobius"/>
    </source>
</evidence>
<organism evidence="3 4">
    <name type="scientific">Cavenderia fasciculata</name>
    <name type="common">Slime mold</name>
    <name type="synonym">Dictyostelium fasciculatum</name>
    <dbReference type="NCBI Taxonomy" id="261658"/>
    <lineage>
        <taxon>Eukaryota</taxon>
        <taxon>Amoebozoa</taxon>
        <taxon>Evosea</taxon>
        <taxon>Eumycetozoa</taxon>
        <taxon>Dictyostelia</taxon>
        <taxon>Acytosteliales</taxon>
        <taxon>Cavenderiaceae</taxon>
        <taxon>Cavenderia</taxon>
    </lineage>
</organism>
<feature type="transmembrane region" description="Helical" evidence="2">
    <location>
        <begin position="168"/>
        <end position="187"/>
    </location>
</feature>
<dbReference type="OrthoDB" id="29773at2759"/>
<keyword evidence="2" id="KW-1133">Transmembrane helix</keyword>
<dbReference type="PANTHER" id="PTHR13146">
    <property type="match status" value="1"/>
</dbReference>
<gene>
    <name evidence="3" type="ORF">DFA_05432</name>
</gene>
<sequence>MKQNSVIVHALSVCGLFLASGICNTLTVQLIYDNVHFDPKTMFTNLCIFVGYLMLRFIPSNLSGEPTTSHNHRKWKPASSVPRSRYFALAVFDCIASLCTTIGQIAIGSGIIFGALLSKFVLKKHLSTGKWLSILTIVVGLCICVYKPSHPSTTTIDTPTDQYSNLRSFVGVLFVLFAAFVFSASNIFSEYVIKEYEVSPFQFASRYGYYSVMCVLTYIGTATFYNRKEWVIEPILESQSSGFYIFVLFAILSLGSVFRSSSVFTLLSTYGTVTVGVLYAIQSIVVFGTSAIFLCDPLDPIRKVQCITTPKLLGSIIVIIGGLWYTMAAVTSSSSSSSTSTTSSPPSSSSPILNSKPTDSNDRKIVSYTTTTILVVCVFIIIQSSYLTLVLANTDEPCKIGKIQNTISKLYQLIEDSQIKESTSFNLTKDKLTWQELKGLFPSDIHHNICGNPNKTQARRSIKISDPNMFSEKLGSIKISNDVLESGTEAILYFRDQNRLNGSGVYTFWPQIYEPNTKTYFSLPVNLGQLTMATNGSLEKVFETVAKMTVPSIPFSDDVTIITETPSQGGSDMAIPADTDDTSVNIALGYLLSTVQHSHPKVHQTWQSANPNISNVIASYVHYSYVPFSKSPDTNTIDPRTYYMMHEFLQSLTTANDTDKQQSFILPTTWMMTLADQRKTSPYFHISFNMNNIDLSVALNALFGIASATRQYIVENNNNSCPPFFTQDIANICTSIADIVSWSIKSGRAFNRADIALVYYPSIYDYGWFASRIVSLLEEFEHPLYPSALEYAHDILLDALQQDVTDRLYHHVKLEIVEKKMYYFWDGFLGSQDTGASGNPLHNGDDRFMTTSIAVLTLIDTWTTTRSTSTSPQLTYHWRPNTPSTVKSLVKSAVEYISDRVLIDKEYTFNAFFSGSHKGSSSNFYSYPVNTCQYLNGTQCNPHIHNRPLSTIQGVSGVVDKDIYQEMVYHQTWDNTTTPTSWAGTYPDTFLFWSSTPLTYSFCLHALSKALNIN</sequence>
<dbReference type="InterPro" id="IPR037185">
    <property type="entry name" value="EmrE-like"/>
</dbReference>
<evidence type="ECO:0000256" key="1">
    <source>
        <dbReference type="SAM" id="MobiDB-lite"/>
    </source>
</evidence>
<feature type="transmembrane region" description="Helical" evidence="2">
    <location>
        <begin position="365"/>
        <end position="389"/>
    </location>
</feature>
<accession>F4PL78</accession>
<dbReference type="KEGG" id="dfa:DFA_05432"/>
<feature type="transmembrane region" description="Helical" evidence="2">
    <location>
        <begin position="207"/>
        <end position="225"/>
    </location>
</feature>
<feature type="transmembrane region" description="Helical" evidence="2">
    <location>
        <begin position="270"/>
        <end position="292"/>
    </location>
</feature>
<feature type="transmembrane region" description="Helical" evidence="2">
    <location>
        <begin position="241"/>
        <end position="258"/>
    </location>
</feature>
<dbReference type="STRING" id="1054147.F4PL78"/>
<keyword evidence="2" id="KW-0472">Membrane</keyword>
<dbReference type="SUPFAM" id="SSF103481">
    <property type="entry name" value="Multidrug resistance efflux transporter EmrE"/>
    <property type="match status" value="1"/>
</dbReference>
<feature type="transmembrane region" description="Helical" evidence="2">
    <location>
        <begin position="6"/>
        <end position="30"/>
    </location>
</feature>
<feature type="transmembrane region" description="Helical" evidence="2">
    <location>
        <begin position="42"/>
        <end position="59"/>
    </location>
</feature>
<feature type="compositionally biased region" description="Low complexity" evidence="1">
    <location>
        <begin position="335"/>
        <end position="351"/>
    </location>
</feature>
<dbReference type="PANTHER" id="PTHR13146:SF0">
    <property type="entry name" value="SOLUTE CARRIER FAMILY 35 MEMBER F6"/>
    <property type="match status" value="1"/>
</dbReference>
<evidence type="ECO:0000313" key="3">
    <source>
        <dbReference type="EMBL" id="EGG23300.1"/>
    </source>
</evidence>
<dbReference type="GO" id="GO:0016020">
    <property type="term" value="C:membrane"/>
    <property type="evidence" value="ECO:0007669"/>
    <property type="project" value="TreeGrafter"/>
</dbReference>
<dbReference type="AlphaFoldDB" id="F4PL78"/>
<feature type="transmembrane region" description="Helical" evidence="2">
    <location>
        <begin position="86"/>
        <end position="117"/>
    </location>
</feature>
<feature type="transmembrane region" description="Helical" evidence="2">
    <location>
        <begin position="129"/>
        <end position="148"/>
    </location>
</feature>
<protein>
    <submittedName>
        <fullName evidence="3">Uncharacterized protein</fullName>
    </submittedName>
</protein>